<comment type="caution">
    <text evidence="11">The sequence shown here is derived from an EMBL/GenBank/DDBJ whole genome shotgun (WGS) entry which is preliminary data.</text>
</comment>
<dbReference type="Pfam" id="PF00374">
    <property type="entry name" value="NiFeSe_Hases"/>
    <property type="match status" value="2"/>
</dbReference>
<name>A0A3N5BI21_9THEO</name>
<evidence type="ECO:0000256" key="1">
    <source>
        <dbReference type="ARBA" id="ARBA00001967"/>
    </source>
</evidence>
<dbReference type="GO" id="GO:0008901">
    <property type="term" value="F:ferredoxin hydrogenase activity"/>
    <property type="evidence" value="ECO:0007669"/>
    <property type="project" value="InterPro"/>
</dbReference>
<dbReference type="InterPro" id="IPR001501">
    <property type="entry name" value="Ni-dep_hyd_lsu"/>
</dbReference>
<dbReference type="AlphaFoldDB" id="A0A3N5BI21"/>
<feature type="region of interest" description="Disordered" evidence="10">
    <location>
        <begin position="288"/>
        <end position="308"/>
    </location>
</feature>
<feature type="binding site" evidence="8">
    <location>
        <position position="467"/>
    </location>
    <ligand>
        <name>Ni(2+)</name>
        <dbReference type="ChEBI" id="CHEBI:49786"/>
    </ligand>
</feature>
<evidence type="ECO:0000313" key="12">
    <source>
        <dbReference type="Proteomes" id="UP000282654"/>
    </source>
</evidence>
<comment type="subcellular location">
    <subcellularLocation>
        <location evidence="2">Cell envelope</location>
    </subcellularLocation>
</comment>
<comment type="similarity">
    <text evidence="3 9">Belongs to the [NiFe]/[NiFeSe] hydrogenase large subunit family.</text>
</comment>
<dbReference type="Gene3D" id="1.10.645.10">
    <property type="entry name" value="Cytochrome-c3 Hydrogenase, chain B"/>
    <property type="match status" value="1"/>
</dbReference>
<dbReference type="RefSeq" id="WP_245963011.1">
    <property type="nucleotide sequence ID" value="NZ_RKRE01000001.1"/>
</dbReference>
<feature type="binding site" evidence="8">
    <location>
        <position position="470"/>
    </location>
    <ligand>
        <name>Fe cation</name>
        <dbReference type="ChEBI" id="CHEBI:24875"/>
    </ligand>
</feature>
<organism evidence="11 12">
    <name type="scientific">Thermodesulfitimonas autotrophica</name>
    <dbReference type="NCBI Taxonomy" id="1894989"/>
    <lineage>
        <taxon>Bacteria</taxon>
        <taxon>Bacillati</taxon>
        <taxon>Bacillota</taxon>
        <taxon>Clostridia</taxon>
        <taxon>Thermoanaerobacterales</taxon>
        <taxon>Thermoanaerobacteraceae</taxon>
        <taxon>Thermodesulfitimonas</taxon>
    </lineage>
</organism>
<evidence type="ECO:0000256" key="6">
    <source>
        <dbReference type="ARBA" id="ARBA00022723"/>
    </source>
</evidence>
<keyword evidence="7 9" id="KW-0560">Oxidoreductase</keyword>
<evidence type="ECO:0000256" key="5">
    <source>
        <dbReference type="ARBA" id="ARBA00022596"/>
    </source>
</evidence>
<feature type="binding site" evidence="8">
    <location>
        <position position="473"/>
    </location>
    <ligand>
        <name>Mg(2+)</name>
        <dbReference type="ChEBI" id="CHEBI:18420"/>
    </ligand>
</feature>
<accession>A0A3N5BI21</accession>
<dbReference type="EMBL" id="RKRE01000001">
    <property type="protein sequence ID" value="RPF49318.1"/>
    <property type="molecule type" value="Genomic_DNA"/>
</dbReference>
<feature type="binding site" evidence="8">
    <location>
        <position position="72"/>
    </location>
    <ligand>
        <name>Fe cation</name>
        <dbReference type="ChEBI" id="CHEBI:24875"/>
    </ligand>
</feature>
<evidence type="ECO:0000256" key="7">
    <source>
        <dbReference type="ARBA" id="ARBA00023002"/>
    </source>
</evidence>
<dbReference type="PANTHER" id="PTHR42958:SF2">
    <property type="entry name" value="UPTAKE HYDROGENASE LARGE SUBUNIT"/>
    <property type="match status" value="1"/>
</dbReference>
<feature type="binding site" evidence="8">
    <location>
        <position position="69"/>
    </location>
    <ligand>
        <name>Ni(2+)</name>
        <dbReference type="ChEBI" id="CHEBI:49786"/>
    </ligand>
</feature>
<dbReference type="InterPro" id="IPR029014">
    <property type="entry name" value="NiFe-Hase_large"/>
</dbReference>
<gene>
    <name evidence="11" type="ORF">EDD75_0124</name>
</gene>
<evidence type="ECO:0000256" key="9">
    <source>
        <dbReference type="RuleBase" id="RU003896"/>
    </source>
</evidence>
<comment type="cofactor">
    <cofactor evidence="1 8">
        <name>Ni(2+)</name>
        <dbReference type="ChEBI" id="CHEBI:49786"/>
    </cofactor>
</comment>
<evidence type="ECO:0000256" key="8">
    <source>
        <dbReference type="PIRSR" id="PIRSR601501-1"/>
    </source>
</evidence>
<protein>
    <submittedName>
        <fullName evidence="11">Hydrogenase large subunit</fullName>
    </submittedName>
</protein>
<evidence type="ECO:0000256" key="3">
    <source>
        <dbReference type="ARBA" id="ARBA00009292"/>
    </source>
</evidence>
<dbReference type="PANTHER" id="PTHR42958">
    <property type="entry name" value="HYDROGENASE-2 LARGE CHAIN"/>
    <property type="match status" value="1"/>
</dbReference>
<comment type="subunit">
    <text evidence="4">Heterodimer of a large and a small subunit.</text>
</comment>
<evidence type="ECO:0000256" key="4">
    <source>
        <dbReference type="ARBA" id="ARBA00011771"/>
    </source>
</evidence>
<evidence type="ECO:0000256" key="2">
    <source>
        <dbReference type="ARBA" id="ARBA00004196"/>
    </source>
</evidence>
<dbReference type="InterPro" id="IPR018194">
    <property type="entry name" value="Ni-dep_hyd_lsu_Ni_BS"/>
</dbReference>
<dbReference type="GO" id="GO:0030313">
    <property type="term" value="C:cell envelope"/>
    <property type="evidence" value="ECO:0007669"/>
    <property type="project" value="UniProtKB-SubCell"/>
</dbReference>
<feature type="binding site" evidence="8">
    <location>
        <position position="50"/>
    </location>
    <ligand>
        <name>Mg(2+)</name>
        <dbReference type="ChEBI" id="CHEBI:18420"/>
    </ligand>
</feature>
<dbReference type="NCBIfam" id="NF033181">
    <property type="entry name" value="NiFeSe_hydrog"/>
    <property type="match status" value="1"/>
</dbReference>
<feature type="binding site" evidence="8">
    <location>
        <position position="419"/>
    </location>
    <ligand>
        <name>Mg(2+)</name>
        <dbReference type="ChEBI" id="CHEBI:18420"/>
    </ligand>
</feature>
<reference evidence="11 12" key="1">
    <citation type="submission" date="2018-11" db="EMBL/GenBank/DDBJ databases">
        <title>Genomic Encyclopedia of Type Strains, Phase IV (KMG-IV): sequencing the most valuable type-strain genomes for metagenomic binning, comparative biology and taxonomic classification.</title>
        <authorList>
            <person name="Goeker M."/>
        </authorList>
    </citation>
    <scope>NUCLEOTIDE SEQUENCE [LARGE SCALE GENOMIC DNA]</scope>
    <source>
        <strain evidence="11 12">DSM 102936</strain>
    </source>
</reference>
<dbReference type="InterPro" id="IPR050867">
    <property type="entry name" value="NiFe/NiFeSe_hydrgnase_LSU"/>
</dbReference>
<dbReference type="PROSITE" id="PS00507">
    <property type="entry name" value="NI_HGENASE_L_1"/>
    <property type="match status" value="1"/>
</dbReference>
<dbReference type="PROSITE" id="PS00508">
    <property type="entry name" value="NI_HGENASE_L_2"/>
    <property type="match status" value="1"/>
</dbReference>
<proteinExistence type="inferred from homology"/>
<keyword evidence="8" id="KW-0408">Iron</keyword>
<feature type="compositionally biased region" description="Basic and acidic residues" evidence="10">
    <location>
        <begin position="288"/>
        <end position="306"/>
    </location>
</feature>
<keyword evidence="8" id="KW-0460">Magnesium</keyword>
<keyword evidence="12" id="KW-1185">Reference proteome</keyword>
<dbReference type="Proteomes" id="UP000282654">
    <property type="component" value="Unassembled WGS sequence"/>
</dbReference>
<keyword evidence="6 8" id="KW-0479">Metal-binding</keyword>
<feature type="binding site" evidence="8">
    <location>
        <position position="72"/>
    </location>
    <ligand>
        <name>Ni(2+)</name>
        <dbReference type="ChEBI" id="CHEBI:49786"/>
    </ligand>
</feature>
<evidence type="ECO:0000313" key="11">
    <source>
        <dbReference type="EMBL" id="RPF49318.1"/>
    </source>
</evidence>
<sequence length="489" mass="54600">MRETTNSKGLVKINLDPVNRIEGHMKIKVLVENGKVVDAYSCGHLFRGFEIILKGRDPRDAQHLTQRVCGVCPTAHAMASARCLDDAFGAVVPPNGRIIRNLIQGANYIQSHILHFYHLAALDYVRGPETAPFIPRTGDDYRLPDAVNDMAVQHYVQALAIRRRAHEMLAIFGAKMPHITTIMPGGVTEKVTPEKVNQFRAILQELTDFIDNVYVPDVFMIAEAYKDYFAIGQGCKNMLAFGVFPLDDDRDPNGQNMMIKRGAYTRGRFTGVDPKKLTEDVKHSWFKDETSGLHPAEGRTEPEPGKPDAYSWIKAPRYDGLPHEVGPLARMWVNKVPEVVNLGEKAFSVMGRHAARAIECKLIAHAMFAWLDQLKPGEPTHMPCSVPQEARGMGLWEAPRGALSHFIEIKDYRIQNYQIVSSTSWNGSPRDDRGQRGPIEEALVGTPVKDPENPIEVVRVVRSFDPCLACAAHLVEVASDRCHTIQVVT</sequence>
<keyword evidence="5 8" id="KW-0533">Nickel</keyword>
<dbReference type="GO" id="GO:0016151">
    <property type="term" value="F:nickel cation binding"/>
    <property type="evidence" value="ECO:0007669"/>
    <property type="project" value="InterPro"/>
</dbReference>
<dbReference type="FunFam" id="1.10.645.10:FF:000002">
    <property type="entry name" value="Hydrogenase 2 large subunit"/>
    <property type="match status" value="1"/>
</dbReference>
<dbReference type="SUPFAM" id="SSF56762">
    <property type="entry name" value="HydB/Nqo4-like"/>
    <property type="match status" value="1"/>
</dbReference>
<comment type="cofactor">
    <cofactor evidence="8">
        <name>Fe cation</name>
        <dbReference type="ChEBI" id="CHEBI:24875"/>
    </cofactor>
</comment>
<evidence type="ECO:0000256" key="10">
    <source>
        <dbReference type="SAM" id="MobiDB-lite"/>
    </source>
</evidence>